<dbReference type="EMBL" id="REGN01008020">
    <property type="protein sequence ID" value="RNA04639.1"/>
    <property type="molecule type" value="Genomic_DNA"/>
</dbReference>
<evidence type="ECO:0000313" key="2">
    <source>
        <dbReference type="Proteomes" id="UP000276133"/>
    </source>
</evidence>
<dbReference type="Proteomes" id="UP000276133">
    <property type="component" value="Unassembled WGS sequence"/>
</dbReference>
<proteinExistence type="predicted"/>
<sequence length="81" mass="9450">MFKILENLRDHSIYYASVQLNNSPSSSNLWNSLSKDSFCVLVLCTSSCILSFLRYHEKYFFFGCCYNELFLNVLKKKGCKV</sequence>
<keyword evidence="2" id="KW-1185">Reference proteome</keyword>
<comment type="caution">
    <text evidence="1">The sequence shown here is derived from an EMBL/GenBank/DDBJ whole genome shotgun (WGS) entry which is preliminary data.</text>
</comment>
<evidence type="ECO:0000313" key="1">
    <source>
        <dbReference type="EMBL" id="RNA04639.1"/>
    </source>
</evidence>
<name>A0A3M7Q0J0_BRAPC</name>
<gene>
    <name evidence="1" type="ORF">BpHYR1_051124</name>
</gene>
<accession>A0A3M7Q0J0</accession>
<dbReference type="AlphaFoldDB" id="A0A3M7Q0J0"/>
<organism evidence="1 2">
    <name type="scientific">Brachionus plicatilis</name>
    <name type="common">Marine rotifer</name>
    <name type="synonym">Brachionus muelleri</name>
    <dbReference type="NCBI Taxonomy" id="10195"/>
    <lineage>
        <taxon>Eukaryota</taxon>
        <taxon>Metazoa</taxon>
        <taxon>Spiralia</taxon>
        <taxon>Gnathifera</taxon>
        <taxon>Rotifera</taxon>
        <taxon>Eurotatoria</taxon>
        <taxon>Monogononta</taxon>
        <taxon>Pseudotrocha</taxon>
        <taxon>Ploima</taxon>
        <taxon>Brachionidae</taxon>
        <taxon>Brachionus</taxon>
    </lineage>
</organism>
<reference evidence="1 2" key="1">
    <citation type="journal article" date="2018" name="Sci. Rep.">
        <title>Genomic signatures of local adaptation to the degree of environmental predictability in rotifers.</title>
        <authorList>
            <person name="Franch-Gras L."/>
            <person name="Hahn C."/>
            <person name="Garcia-Roger E.M."/>
            <person name="Carmona M.J."/>
            <person name="Serra M."/>
            <person name="Gomez A."/>
        </authorList>
    </citation>
    <scope>NUCLEOTIDE SEQUENCE [LARGE SCALE GENOMIC DNA]</scope>
    <source>
        <strain evidence="1">HYR1</strain>
    </source>
</reference>
<protein>
    <submittedName>
        <fullName evidence="1">Uncharacterized protein</fullName>
    </submittedName>
</protein>